<evidence type="ECO:0000313" key="2">
    <source>
        <dbReference type="Proteomes" id="UP000823775"/>
    </source>
</evidence>
<protein>
    <submittedName>
        <fullName evidence="1">Uncharacterized protein</fullName>
    </submittedName>
</protein>
<reference evidence="1 2" key="1">
    <citation type="journal article" date="2021" name="BMC Genomics">
        <title>Datura genome reveals duplications of psychoactive alkaloid biosynthetic genes and high mutation rate following tissue culture.</title>
        <authorList>
            <person name="Rajewski A."/>
            <person name="Carter-House D."/>
            <person name="Stajich J."/>
            <person name="Litt A."/>
        </authorList>
    </citation>
    <scope>NUCLEOTIDE SEQUENCE [LARGE SCALE GENOMIC DNA]</scope>
    <source>
        <strain evidence="1">AR-01</strain>
    </source>
</reference>
<sequence>KEDLVSIQEEIEEIGMTPTMNSEEEPEEPDLMSTQIRQLKKIAKRHKQKTESIK</sequence>
<dbReference type="Proteomes" id="UP000823775">
    <property type="component" value="Unassembled WGS sequence"/>
</dbReference>
<gene>
    <name evidence="1" type="ORF">HAX54_005323</name>
</gene>
<proteinExistence type="predicted"/>
<organism evidence="1 2">
    <name type="scientific">Datura stramonium</name>
    <name type="common">Jimsonweed</name>
    <name type="synonym">Common thornapple</name>
    <dbReference type="NCBI Taxonomy" id="4076"/>
    <lineage>
        <taxon>Eukaryota</taxon>
        <taxon>Viridiplantae</taxon>
        <taxon>Streptophyta</taxon>
        <taxon>Embryophyta</taxon>
        <taxon>Tracheophyta</taxon>
        <taxon>Spermatophyta</taxon>
        <taxon>Magnoliopsida</taxon>
        <taxon>eudicotyledons</taxon>
        <taxon>Gunneridae</taxon>
        <taxon>Pentapetalae</taxon>
        <taxon>asterids</taxon>
        <taxon>lamiids</taxon>
        <taxon>Solanales</taxon>
        <taxon>Solanaceae</taxon>
        <taxon>Solanoideae</taxon>
        <taxon>Datureae</taxon>
        <taxon>Datura</taxon>
    </lineage>
</organism>
<comment type="caution">
    <text evidence="1">The sequence shown here is derived from an EMBL/GenBank/DDBJ whole genome shotgun (WGS) entry which is preliminary data.</text>
</comment>
<feature type="non-terminal residue" evidence="1">
    <location>
        <position position="1"/>
    </location>
</feature>
<feature type="non-terminal residue" evidence="1">
    <location>
        <position position="54"/>
    </location>
</feature>
<dbReference type="EMBL" id="JACEIK010001261">
    <property type="protein sequence ID" value="MCD7467718.1"/>
    <property type="molecule type" value="Genomic_DNA"/>
</dbReference>
<accession>A0ABS8T9Y6</accession>
<keyword evidence="2" id="KW-1185">Reference proteome</keyword>
<evidence type="ECO:0000313" key="1">
    <source>
        <dbReference type="EMBL" id="MCD7467718.1"/>
    </source>
</evidence>
<name>A0ABS8T9Y6_DATST</name>